<sequence>MNIQASRMAASMAPPAYAPARLAAGAAATPGAAAPNAALGGDTVTISQAARDLAERDAPIRPVLAVGLAPVASERSAADGPVNAIASSSQDYKAAIDQAIDSLEFQRNSKLITEAQFRHDMAFYTRVANAVA</sequence>
<keyword evidence="1" id="KW-0732">Signal</keyword>
<dbReference type="EMBL" id="JAVDXT010000003">
    <property type="protein sequence ID" value="MDR7378903.1"/>
    <property type="molecule type" value="Genomic_DNA"/>
</dbReference>
<name>A0ABU2CC48_9BURK</name>
<keyword evidence="3" id="KW-1185">Reference proteome</keyword>
<evidence type="ECO:0000313" key="2">
    <source>
        <dbReference type="EMBL" id="MDR7378903.1"/>
    </source>
</evidence>
<reference evidence="2 3" key="1">
    <citation type="submission" date="2023-07" db="EMBL/GenBank/DDBJ databases">
        <title>Sorghum-associated microbial communities from plants grown in Nebraska, USA.</title>
        <authorList>
            <person name="Schachtman D."/>
        </authorList>
    </citation>
    <scope>NUCLEOTIDE SEQUENCE [LARGE SCALE GENOMIC DNA]</scope>
    <source>
        <strain evidence="2 3">BE313</strain>
    </source>
</reference>
<organism evidence="2 3">
    <name type="scientific">Rhodoferax ferrireducens</name>
    <dbReference type="NCBI Taxonomy" id="192843"/>
    <lineage>
        <taxon>Bacteria</taxon>
        <taxon>Pseudomonadati</taxon>
        <taxon>Pseudomonadota</taxon>
        <taxon>Betaproteobacteria</taxon>
        <taxon>Burkholderiales</taxon>
        <taxon>Comamonadaceae</taxon>
        <taxon>Rhodoferax</taxon>
    </lineage>
</organism>
<proteinExistence type="predicted"/>
<feature type="chain" id="PRO_5046197912" evidence="1">
    <location>
        <begin position="19"/>
        <end position="132"/>
    </location>
</feature>
<accession>A0ABU2CC48</accession>
<gene>
    <name evidence="2" type="ORF">J2X19_003597</name>
</gene>
<evidence type="ECO:0000313" key="3">
    <source>
        <dbReference type="Proteomes" id="UP001180487"/>
    </source>
</evidence>
<feature type="signal peptide" evidence="1">
    <location>
        <begin position="1"/>
        <end position="18"/>
    </location>
</feature>
<evidence type="ECO:0000256" key="1">
    <source>
        <dbReference type="SAM" id="SignalP"/>
    </source>
</evidence>
<comment type="caution">
    <text evidence="2">The sequence shown here is derived from an EMBL/GenBank/DDBJ whole genome shotgun (WGS) entry which is preliminary data.</text>
</comment>
<dbReference type="Proteomes" id="UP001180487">
    <property type="component" value="Unassembled WGS sequence"/>
</dbReference>
<dbReference type="RefSeq" id="WP_310375182.1">
    <property type="nucleotide sequence ID" value="NZ_JAVDXT010000003.1"/>
</dbReference>
<protein>
    <submittedName>
        <fullName evidence="2">Uncharacterized protein</fullName>
    </submittedName>
</protein>